<evidence type="ECO:0000259" key="15">
    <source>
        <dbReference type="Pfam" id="PF02563"/>
    </source>
</evidence>
<keyword evidence="6" id="KW-0812">Transmembrane</keyword>
<evidence type="ECO:0000256" key="6">
    <source>
        <dbReference type="ARBA" id="ARBA00022692"/>
    </source>
</evidence>
<evidence type="ECO:0000256" key="1">
    <source>
        <dbReference type="ARBA" id="ARBA00004571"/>
    </source>
</evidence>
<comment type="similarity">
    <text evidence="2">Belongs to the BexD/CtrA/VexA family.</text>
</comment>
<dbReference type="Proteomes" id="UP000270856">
    <property type="component" value="Unassembled WGS sequence"/>
</dbReference>
<dbReference type="Pfam" id="PF22461">
    <property type="entry name" value="SLBB_2"/>
    <property type="match status" value="1"/>
</dbReference>
<dbReference type="GO" id="GO:0015288">
    <property type="term" value="F:porin activity"/>
    <property type="evidence" value="ECO:0007669"/>
    <property type="project" value="UniProtKB-KW"/>
</dbReference>
<evidence type="ECO:0000256" key="10">
    <source>
        <dbReference type="ARBA" id="ARBA00023114"/>
    </source>
</evidence>
<sequence length="263" mass="29375">MLRKILFIFSLGLLITSCIPKKELTYFQGEPSSNKEVYKILNEPYKLQVNDILDIQIKANNEELVALFKQSETQTTGTAGQISADQFYLKGYTVDRLGNIRIPYVGELNVLGYTEKEVREKIESELAKFFKDIDDIFITVKLAGIRFTVIGEVNTPGPSVLFQNQVNIVEAIASAGDIAITGDRKNVTIIRKHIDGTKKMTLDLTDVAIFNSDAFYIQSNDIIYVEPLKQKSWGTGTTGVQTFTTIVSVLSFVTTTILLVKTL</sequence>
<evidence type="ECO:0000259" key="16">
    <source>
        <dbReference type="Pfam" id="PF22461"/>
    </source>
</evidence>
<evidence type="ECO:0000256" key="12">
    <source>
        <dbReference type="ARBA" id="ARBA00023139"/>
    </source>
</evidence>
<dbReference type="GO" id="GO:0046930">
    <property type="term" value="C:pore complex"/>
    <property type="evidence" value="ECO:0007669"/>
    <property type="project" value="UniProtKB-KW"/>
</dbReference>
<reference evidence="17 18" key="1">
    <citation type="submission" date="2018-11" db="EMBL/GenBank/DDBJ databases">
        <title>Aureibaculum marinum gen. nov., sp. nov., a member of the family Flavobacteriaceae isolated from the Bohai Sea.</title>
        <authorList>
            <person name="Ji X."/>
        </authorList>
    </citation>
    <scope>NUCLEOTIDE SEQUENCE [LARGE SCALE GENOMIC DNA]</scope>
    <source>
        <strain evidence="17 18">BH-SD17</strain>
    </source>
</reference>
<dbReference type="Gene3D" id="3.10.560.10">
    <property type="entry name" value="Outer membrane lipoprotein wza domain like"/>
    <property type="match status" value="1"/>
</dbReference>
<evidence type="ECO:0000256" key="14">
    <source>
        <dbReference type="ARBA" id="ARBA00023288"/>
    </source>
</evidence>
<keyword evidence="4" id="KW-1134">Transmembrane beta strand</keyword>
<keyword evidence="9" id="KW-0406">Ion transport</keyword>
<evidence type="ECO:0000256" key="7">
    <source>
        <dbReference type="ARBA" id="ARBA00022729"/>
    </source>
</evidence>
<organism evidence="17 18">
    <name type="scientific">Aureibaculum marinum</name>
    <dbReference type="NCBI Taxonomy" id="2487930"/>
    <lineage>
        <taxon>Bacteria</taxon>
        <taxon>Pseudomonadati</taxon>
        <taxon>Bacteroidota</taxon>
        <taxon>Flavobacteriia</taxon>
        <taxon>Flavobacteriales</taxon>
        <taxon>Flavobacteriaceae</taxon>
        <taxon>Aureibaculum</taxon>
    </lineage>
</organism>
<keyword evidence="7" id="KW-0732">Signal</keyword>
<comment type="caution">
    <text evidence="17">The sequence shown here is derived from an EMBL/GenBank/DDBJ whole genome shotgun (WGS) entry which is preliminary data.</text>
</comment>
<dbReference type="PANTHER" id="PTHR33619:SF3">
    <property type="entry name" value="POLYSACCHARIDE EXPORT PROTEIN GFCE-RELATED"/>
    <property type="match status" value="1"/>
</dbReference>
<gene>
    <name evidence="17" type="ORF">EGM88_14295</name>
</gene>
<keyword evidence="10" id="KW-0626">Porin</keyword>
<evidence type="ECO:0000256" key="11">
    <source>
        <dbReference type="ARBA" id="ARBA00023136"/>
    </source>
</evidence>
<keyword evidence="5 17" id="KW-0762">Sugar transport</keyword>
<dbReference type="GO" id="GO:0009279">
    <property type="term" value="C:cell outer membrane"/>
    <property type="evidence" value="ECO:0007669"/>
    <property type="project" value="UniProtKB-SubCell"/>
</dbReference>
<keyword evidence="11" id="KW-0472">Membrane</keyword>
<dbReference type="InterPro" id="IPR054765">
    <property type="entry name" value="SLBB_dom"/>
</dbReference>
<evidence type="ECO:0000256" key="8">
    <source>
        <dbReference type="ARBA" id="ARBA00023047"/>
    </source>
</evidence>
<evidence type="ECO:0000313" key="18">
    <source>
        <dbReference type="Proteomes" id="UP000270856"/>
    </source>
</evidence>
<feature type="domain" description="Polysaccharide export protein N-terminal" evidence="15">
    <location>
        <begin position="43"/>
        <end position="133"/>
    </location>
</feature>
<evidence type="ECO:0000256" key="13">
    <source>
        <dbReference type="ARBA" id="ARBA00023237"/>
    </source>
</evidence>
<keyword evidence="8" id="KW-0625">Polysaccharide transport</keyword>
<keyword evidence="13" id="KW-0998">Cell outer membrane</keyword>
<keyword evidence="14" id="KW-0449">Lipoprotein</keyword>
<protein>
    <submittedName>
        <fullName evidence="17">Sugar transporter</fullName>
    </submittedName>
</protein>
<name>A0A3N4N6I2_9FLAO</name>
<dbReference type="OrthoDB" id="1445882at2"/>
<accession>A0A3N4N6I2</accession>
<dbReference type="PROSITE" id="PS51257">
    <property type="entry name" value="PROKAR_LIPOPROTEIN"/>
    <property type="match status" value="1"/>
</dbReference>
<dbReference type="GO" id="GO:0006811">
    <property type="term" value="P:monoatomic ion transport"/>
    <property type="evidence" value="ECO:0007669"/>
    <property type="project" value="UniProtKB-KW"/>
</dbReference>
<dbReference type="EMBL" id="RPFJ01000051">
    <property type="protein sequence ID" value="RPD91731.1"/>
    <property type="molecule type" value="Genomic_DNA"/>
</dbReference>
<dbReference type="RefSeq" id="WP_123899096.1">
    <property type="nucleotide sequence ID" value="NZ_RPFJ01000051.1"/>
</dbReference>
<dbReference type="InterPro" id="IPR003715">
    <property type="entry name" value="Poly_export_N"/>
</dbReference>
<evidence type="ECO:0000256" key="2">
    <source>
        <dbReference type="ARBA" id="ARBA00009450"/>
    </source>
</evidence>
<keyword evidence="3" id="KW-0813">Transport</keyword>
<comment type="subcellular location">
    <subcellularLocation>
        <location evidence="1">Cell outer membrane</location>
        <topology evidence="1">Multi-pass membrane protein</topology>
    </subcellularLocation>
</comment>
<dbReference type="Pfam" id="PF02563">
    <property type="entry name" value="Poly_export"/>
    <property type="match status" value="1"/>
</dbReference>
<evidence type="ECO:0000256" key="5">
    <source>
        <dbReference type="ARBA" id="ARBA00022597"/>
    </source>
</evidence>
<keyword evidence="18" id="KW-1185">Reference proteome</keyword>
<dbReference type="PANTHER" id="PTHR33619">
    <property type="entry name" value="POLYSACCHARIDE EXPORT PROTEIN GFCE-RELATED"/>
    <property type="match status" value="1"/>
</dbReference>
<dbReference type="AlphaFoldDB" id="A0A3N4N6I2"/>
<evidence type="ECO:0000256" key="3">
    <source>
        <dbReference type="ARBA" id="ARBA00022448"/>
    </source>
</evidence>
<dbReference type="GO" id="GO:0015159">
    <property type="term" value="F:polysaccharide transmembrane transporter activity"/>
    <property type="evidence" value="ECO:0007669"/>
    <property type="project" value="InterPro"/>
</dbReference>
<dbReference type="InterPro" id="IPR049712">
    <property type="entry name" value="Poly_export"/>
</dbReference>
<proteinExistence type="inferred from homology"/>
<evidence type="ECO:0000313" key="17">
    <source>
        <dbReference type="EMBL" id="RPD91731.1"/>
    </source>
</evidence>
<evidence type="ECO:0000256" key="9">
    <source>
        <dbReference type="ARBA" id="ARBA00023065"/>
    </source>
</evidence>
<keyword evidence="12" id="KW-0564">Palmitate</keyword>
<feature type="domain" description="SLBB" evidence="16">
    <location>
        <begin position="146"/>
        <end position="225"/>
    </location>
</feature>
<dbReference type="Gene3D" id="3.30.1950.10">
    <property type="entry name" value="wza like domain"/>
    <property type="match status" value="1"/>
</dbReference>
<evidence type="ECO:0000256" key="4">
    <source>
        <dbReference type="ARBA" id="ARBA00022452"/>
    </source>
</evidence>